<dbReference type="Gene3D" id="3.40.50.720">
    <property type="entry name" value="NAD(P)-binding Rossmann-like Domain"/>
    <property type="match status" value="1"/>
</dbReference>
<dbReference type="InterPro" id="IPR000683">
    <property type="entry name" value="Gfo/Idh/MocA-like_OxRdtase_N"/>
</dbReference>
<dbReference type="Gene3D" id="3.30.360.10">
    <property type="entry name" value="Dihydrodipicolinate Reductase, domain 2"/>
    <property type="match status" value="1"/>
</dbReference>
<feature type="domain" description="Gfo/Idh/MocA-like oxidoreductase N-terminal" evidence="2">
    <location>
        <begin position="4"/>
        <end position="123"/>
    </location>
</feature>
<protein>
    <submittedName>
        <fullName evidence="4">Gfo/Idh/MocA family oxidoreductase</fullName>
    </submittedName>
</protein>
<keyword evidence="1" id="KW-0560">Oxidoreductase</keyword>
<evidence type="ECO:0000256" key="1">
    <source>
        <dbReference type="ARBA" id="ARBA00023002"/>
    </source>
</evidence>
<name>A0A941CLY7_9CLOT</name>
<dbReference type="Proteomes" id="UP000675379">
    <property type="component" value="Unassembled WGS sequence"/>
</dbReference>
<evidence type="ECO:0000259" key="3">
    <source>
        <dbReference type="Pfam" id="PF22725"/>
    </source>
</evidence>
<organism evidence="4 5">
    <name type="scientific">Proteiniclasticum sediminis</name>
    <dbReference type="NCBI Taxonomy" id="2804028"/>
    <lineage>
        <taxon>Bacteria</taxon>
        <taxon>Bacillati</taxon>
        <taxon>Bacillota</taxon>
        <taxon>Clostridia</taxon>
        <taxon>Eubacteriales</taxon>
        <taxon>Clostridiaceae</taxon>
        <taxon>Proteiniclasticum</taxon>
    </lineage>
</organism>
<dbReference type="InterPro" id="IPR036291">
    <property type="entry name" value="NAD(P)-bd_dom_sf"/>
</dbReference>
<dbReference type="EMBL" id="JAGSCS010000002">
    <property type="protein sequence ID" value="MBR0575101.1"/>
    <property type="molecule type" value="Genomic_DNA"/>
</dbReference>
<feature type="domain" description="GFO/IDH/MocA-like oxidoreductase" evidence="3">
    <location>
        <begin position="131"/>
        <end position="265"/>
    </location>
</feature>
<keyword evidence="5" id="KW-1185">Reference proteome</keyword>
<dbReference type="PANTHER" id="PTHR43818:SF11">
    <property type="entry name" value="BCDNA.GH03377"/>
    <property type="match status" value="1"/>
</dbReference>
<dbReference type="Pfam" id="PF01408">
    <property type="entry name" value="GFO_IDH_MocA"/>
    <property type="match status" value="1"/>
</dbReference>
<comment type="caution">
    <text evidence="4">The sequence shown here is derived from an EMBL/GenBank/DDBJ whole genome shotgun (WGS) entry which is preliminary data.</text>
</comment>
<sequence>MKPIRVAFIGCGKIAQVRHIPEFAAHDGAEIAGYYNRTPERAKDMAKKYGGAVYSSVEELLADDGVDAVVISVANRLHAAYTLAALSAGKHVLCEKPMALTLKDCRAMVEKAKETGKHLLIGHNQRLTPAHRKARALVEEGAIGKVLSFRTTFGHGGPEGWSIRPGKDTWFFDPENAGMGVMADLGIHKTDLLQYLTGETVTEVTAQLHTLDKTGPEGDLIAVDDNAFCIYRLSGGAVGTLTVSWTFYGPEDNSTILYGTEGMIRIYDDPQVSLRLQKKSGEVVDYPLETIQTNENQTASGVAEAFLQEISSGEPSVLNAEEALSAMAAVFTALESSRQGKTLPIITLGGV</sequence>
<dbReference type="RefSeq" id="WP_211799621.1">
    <property type="nucleotide sequence ID" value="NZ_JAGSCS010000002.1"/>
</dbReference>
<evidence type="ECO:0000313" key="4">
    <source>
        <dbReference type="EMBL" id="MBR0575101.1"/>
    </source>
</evidence>
<reference evidence="4" key="1">
    <citation type="submission" date="2021-04" db="EMBL/GenBank/DDBJ databases">
        <title>Proteiniclasticum sedimins sp. nov., an obligate anaerobic bacterium isolated from anaerobic sludge.</title>
        <authorList>
            <person name="Liu J."/>
        </authorList>
    </citation>
    <scope>NUCLEOTIDE SEQUENCE</scope>
    <source>
        <strain evidence="4">BAD-10</strain>
    </source>
</reference>
<proteinExistence type="predicted"/>
<evidence type="ECO:0000313" key="5">
    <source>
        <dbReference type="Proteomes" id="UP000675379"/>
    </source>
</evidence>
<dbReference type="InterPro" id="IPR055170">
    <property type="entry name" value="GFO_IDH_MocA-like_dom"/>
</dbReference>
<dbReference type="SUPFAM" id="SSF55347">
    <property type="entry name" value="Glyceraldehyde-3-phosphate dehydrogenase-like, C-terminal domain"/>
    <property type="match status" value="1"/>
</dbReference>
<dbReference type="InterPro" id="IPR050463">
    <property type="entry name" value="Gfo/Idh/MocA_oxidrdct_glycsds"/>
</dbReference>
<evidence type="ECO:0000259" key="2">
    <source>
        <dbReference type="Pfam" id="PF01408"/>
    </source>
</evidence>
<dbReference type="PANTHER" id="PTHR43818">
    <property type="entry name" value="BCDNA.GH03377"/>
    <property type="match status" value="1"/>
</dbReference>
<dbReference type="Pfam" id="PF22725">
    <property type="entry name" value="GFO_IDH_MocA_C3"/>
    <property type="match status" value="1"/>
</dbReference>
<accession>A0A941CLY7</accession>
<dbReference type="SUPFAM" id="SSF51735">
    <property type="entry name" value="NAD(P)-binding Rossmann-fold domains"/>
    <property type="match status" value="1"/>
</dbReference>
<dbReference type="AlphaFoldDB" id="A0A941CLY7"/>
<dbReference type="GO" id="GO:0000166">
    <property type="term" value="F:nucleotide binding"/>
    <property type="evidence" value="ECO:0007669"/>
    <property type="project" value="InterPro"/>
</dbReference>
<dbReference type="GO" id="GO:0016491">
    <property type="term" value="F:oxidoreductase activity"/>
    <property type="evidence" value="ECO:0007669"/>
    <property type="project" value="UniProtKB-KW"/>
</dbReference>
<gene>
    <name evidence="4" type="ORF">KCG48_01980</name>
</gene>